<evidence type="ECO:0000256" key="7">
    <source>
        <dbReference type="ARBA" id="ARBA00022777"/>
    </source>
</evidence>
<sequence length="497" mass="52261">MPRGRSPWSLRRRIMVGAAAVVSVALVATGAISIAIVESSVTSVVDRQLFASTTAMSASIEKMRANHGPTEGGGRGFEKPLVDFVGHGSGTIIALAQGGRVVDSANFTSDEAVPLSDAAATELLAAAVPEPSTPATVSLDGLGEFHVTSRVLSNGDSAIVGVSLAIADQAVAQHTTVLLIVALLAILVTAITVIVVTRVALRPLDRLAATADEVSTLPLEKGEVSISKTIGPLDTDPRTEAGRVGEAMQRMIDHVDTALAVRESTDRRMRRFVTDASHELRTPLAAILGYAELTRQEAADLPELTEYSLARIESEATRMSSLVAELLLLARLDEGQDLRIDDVDLADLVVNAVSDARASAPGYEWSISVPHEPVMVRGDHERLHQVLANLLSNARVHTPEGTHIAVSLGYSDSFTELTVTDSGPGIDPALVPELFQRFSRADESRSRSAGSTGLGLAIVATIVESHNGEVHVESVPGKTTVTVRFPASGTMALAGPD</sequence>
<evidence type="ECO:0000256" key="10">
    <source>
        <dbReference type="ARBA" id="ARBA00023136"/>
    </source>
</evidence>
<evidence type="ECO:0000256" key="5">
    <source>
        <dbReference type="ARBA" id="ARBA00022679"/>
    </source>
</evidence>
<dbReference type="Gene3D" id="6.10.340.10">
    <property type="match status" value="1"/>
</dbReference>
<dbReference type="EMBL" id="JARXVQ010000001">
    <property type="protein sequence ID" value="MDH6182106.1"/>
    <property type="molecule type" value="Genomic_DNA"/>
</dbReference>
<protein>
    <recommendedName>
        <fullName evidence="3">histidine kinase</fullName>
        <ecNumber evidence="3">2.7.13.3</ecNumber>
    </recommendedName>
</protein>
<dbReference type="InterPro" id="IPR004358">
    <property type="entry name" value="Sig_transdc_His_kin-like_C"/>
</dbReference>
<dbReference type="Gene3D" id="3.30.565.10">
    <property type="entry name" value="Histidine kinase-like ATPase, C-terminal domain"/>
    <property type="match status" value="1"/>
</dbReference>
<evidence type="ECO:0000313" key="13">
    <source>
        <dbReference type="EMBL" id="MDH6182106.1"/>
    </source>
</evidence>
<evidence type="ECO:0000256" key="8">
    <source>
        <dbReference type="ARBA" id="ARBA00022989"/>
    </source>
</evidence>
<evidence type="ECO:0000313" key="14">
    <source>
        <dbReference type="Proteomes" id="UP001160142"/>
    </source>
</evidence>
<dbReference type="Proteomes" id="UP001160142">
    <property type="component" value="Unassembled WGS sequence"/>
</dbReference>
<evidence type="ECO:0000256" key="3">
    <source>
        <dbReference type="ARBA" id="ARBA00012438"/>
    </source>
</evidence>
<dbReference type="RefSeq" id="WP_322134395.1">
    <property type="nucleotide sequence ID" value="NZ_CP085036.1"/>
</dbReference>
<dbReference type="Pfam" id="PF00512">
    <property type="entry name" value="HisKA"/>
    <property type="match status" value="1"/>
</dbReference>
<feature type="domain" description="Histidine kinase" evidence="12">
    <location>
        <begin position="275"/>
        <end position="489"/>
    </location>
</feature>
<organism evidence="13 14">
    <name type="scientific">Antiquaquibacter oligotrophicus</name>
    <dbReference type="NCBI Taxonomy" id="2880260"/>
    <lineage>
        <taxon>Bacteria</taxon>
        <taxon>Bacillati</taxon>
        <taxon>Actinomycetota</taxon>
        <taxon>Actinomycetes</taxon>
        <taxon>Micrococcales</taxon>
        <taxon>Microbacteriaceae</taxon>
        <taxon>Antiquaquibacter</taxon>
    </lineage>
</organism>
<keyword evidence="5 13" id="KW-0808">Transferase</keyword>
<evidence type="ECO:0000256" key="6">
    <source>
        <dbReference type="ARBA" id="ARBA00022692"/>
    </source>
</evidence>
<comment type="subcellular location">
    <subcellularLocation>
        <location evidence="2">Cell membrane</location>
    </subcellularLocation>
</comment>
<keyword evidence="14" id="KW-1185">Reference proteome</keyword>
<reference evidence="13 14" key="1">
    <citation type="submission" date="2023-04" db="EMBL/GenBank/DDBJ databases">
        <title>Genome Encyclopedia of Bacteria and Archaea VI: Functional Genomics of Type Strains.</title>
        <authorList>
            <person name="Whitman W."/>
        </authorList>
    </citation>
    <scope>NUCLEOTIDE SEQUENCE [LARGE SCALE GENOMIC DNA]</scope>
    <source>
        <strain evidence="13 14">SG_E_30_P1</strain>
    </source>
</reference>
<dbReference type="CDD" id="cd00082">
    <property type="entry name" value="HisKA"/>
    <property type="match status" value="1"/>
</dbReference>
<dbReference type="PRINTS" id="PR00344">
    <property type="entry name" value="BCTRLSENSOR"/>
</dbReference>
<feature type="transmembrane region" description="Helical" evidence="11">
    <location>
        <begin position="177"/>
        <end position="201"/>
    </location>
</feature>
<dbReference type="Gene3D" id="1.10.287.130">
    <property type="match status" value="1"/>
</dbReference>
<evidence type="ECO:0000256" key="2">
    <source>
        <dbReference type="ARBA" id="ARBA00004236"/>
    </source>
</evidence>
<evidence type="ECO:0000259" key="12">
    <source>
        <dbReference type="PROSITE" id="PS50109"/>
    </source>
</evidence>
<dbReference type="InterPro" id="IPR036890">
    <property type="entry name" value="HATPase_C_sf"/>
</dbReference>
<dbReference type="InterPro" id="IPR050428">
    <property type="entry name" value="TCS_sensor_his_kinase"/>
</dbReference>
<dbReference type="InterPro" id="IPR003661">
    <property type="entry name" value="HisK_dim/P_dom"/>
</dbReference>
<dbReference type="InterPro" id="IPR003660">
    <property type="entry name" value="HAMP_dom"/>
</dbReference>
<dbReference type="SMART" id="SM00387">
    <property type="entry name" value="HATPase_c"/>
    <property type="match status" value="1"/>
</dbReference>
<dbReference type="InterPro" id="IPR036097">
    <property type="entry name" value="HisK_dim/P_sf"/>
</dbReference>
<keyword evidence="10 11" id="KW-0472">Membrane</keyword>
<keyword evidence="7 13" id="KW-0418">Kinase</keyword>
<dbReference type="SUPFAM" id="SSF55874">
    <property type="entry name" value="ATPase domain of HSP90 chaperone/DNA topoisomerase II/histidine kinase"/>
    <property type="match status" value="1"/>
</dbReference>
<dbReference type="GO" id="GO:0004673">
    <property type="term" value="F:protein histidine kinase activity"/>
    <property type="evidence" value="ECO:0007669"/>
    <property type="project" value="UniProtKB-EC"/>
</dbReference>
<dbReference type="InterPro" id="IPR003594">
    <property type="entry name" value="HATPase_dom"/>
</dbReference>
<comment type="caution">
    <text evidence="13">The sequence shown here is derived from an EMBL/GenBank/DDBJ whole genome shotgun (WGS) entry which is preliminary data.</text>
</comment>
<gene>
    <name evidence="13" type="ORF">M2152_002288</name>
</gene>
<dbReference type="Pfam" id="PF02518">
    <property type="entry name" value="HATPase_c"/>
    <property type="match status" value="1"/>
</dbReference>
<dbReference type="PANTHER" id="PTHR45436">
    <property type="entry name" value="SENSOR HISTIDINE KINASE YKOH"/>
    <property type="match status" value="1"/>
</dbReference>
<evidence type="ECO:0000256" key="11">
    <source>
        <dbReference type="SAM" id="Phobius"/>
    </source>
</evidence>
<evidence type="ECO:0000256" key="9">
    <source>
        <dbReference type="ARBA" id="ARBA00023012"/>
    </source>
</evidence>
<keyword evidence="9" id="KW-0902">Two-component regulatory system</keyword>
<name>A0ABT6KQ47_9MICO</name>
<dbReference type="PROSITE" id="PS50109">
    <property type="entry name" value="HIS_KIN"/>
    <property type="match status" value="1"/>
</dbReference>
<keyword evidence="4" id="KW-0597">Phosphoprotein</keyword>
<evidence type="ECO:0000256" key="1">
    <source>
        <dbReference type="ARBA" id="ARBA00000085"/>
    </source>
</evidence>
<dbReference type="EC" id="2.7.13.3" evidence="3"/>
<comment type="catalytic activity">
    <reaction evidence="1">
        <text>ATP + protein L-histidine = ADP + protein N-phospho-L-histidine.</text>
        <dbReference type="EC" id="2.7.13.3"/>
    </reaction>
</comment>
<keyword evidence="6 11" id="KW-0812">Transmembrane</keyword>
<keyword evidence="8 11" id="KW-1133">Transmembrane helix</keyword>
<dbReference type="InterPro" id="IPR005467">
    <property type="entry name" value="His_kinase_dom"/>
</dbReference>
<dbReference type="PANTHER" id="PTHR45436:SF5">
    <property type="entry name" value="SENSOR HISTIDINE KINASE TRCS"/>
    <property type="match status" value="1"/>
</dbReference>
<accession>A0ABT6KQ47</accession>
<dbReference type="SMART" id="SM00304">
    <property type="entry name" value="HAMP"/>
    <property type="match status" value="1"/>
</dbReference>
<dbReference type="SMART" id="SM00388">
    <property type="entry name" value="HisKA"/>
    <property type="match status" value="1"/>
</dbReference>
<evidence type="ECO:0000256" key="4">
    <source>
        <dbReference type="ARBA" id="ARBA00022553"/>
    </source>
</evidence>
<dbReference type="SUPFAM" id="SSF47384">
    <property type="entry name" value="Homodimeric domain of signal transducing histidine kinase"/>
    <property type="match status" value="1"/>
</dbReference>
<proteinExistence type="predicted"/>